<dbReference type="SUPFAM" id="SSF51905">
    <property type="entry name" value="FAD/NAD(P)-binding domain"/>
    <property type="match status" value="1"/>
</dbReference>
<evidence type="ECO:0000259" key="4">
    <source>
        <dbReference type="Pfam" id="PF01593"/>
    </source>
</evidence>
<evidence type="ECO:0000313" key="6">
    <source>
        <dbReference type="Proteomes" id="UP000501387"/>
    </source>
</evidence>
<feature type="binding site" evidence="3">
    <location>
        <position position="215"/>
    </location>
    <ligand>
        <name>FAD</name>
        <dbReference type="ChEBI" id="CHEBI:57692"/>
    </ligand>
</feature>
<feature type="binding site" evidence="3">
    <location>
        <position position="322"/>
    </location>
    <ligand>
        <name>substrate</name>
    </ligand>
</feature>
<dbReference type="InterPro" id="IPR050281">
    <property type="entry name" value="Flavin_monoamine_oxidase"/>
</dbReference>
<comment type="cofactor">
    <cofactor evidence="1">
        <name>FAD</name>
        <dbReference type="ChEBI" id="CHEBI:57692"/>
    </cofactor>
</comment>
<name>A0A6G8FHW9_9MICO</name>
<keyword evidence="2" id="KW-0560">Oxidoreductase</keyword>
<sequence>MNTIDTVVIGGGVSGLTAARLLTQAGQNVVVLEARTRLGGRLWTDRTDGTITDRGASWIHGINNSPLADLVHQLGMKTVEFTVGGYQADSRPIAHYSPDGIRLSDTEAAAYVADIHAVDAQLAELIAVSAPGTSYGEAVEATLAQQGWDPERTMRVREYLRHRSEEQYGVWIDDLDAHGLDDDSIDGDEVVFPDGYDVLSTRLGDGLDVRLGHKVSQVAWADGGVTVTTDHGDFTAAQAVVTVPVGVLKSADFKITPALPEPVAGALDRLEMNNFEKVFLRFPRKFWDDGVYAIRQQGKAGEWWHSWYDLTALHGEPTLLTFAAGPCAVATRKWDESAIVTSIMEALQRLYGDRVPQPIQVDITDWQDDPFARGSYAYMKVGSTPEDHDLLATPVGGVLHIAGEATWTDDPATVTAALLSGHRAARNILGREVSLSQLPDRLPR</sequence>
<evidence type="ECO:0000256" key="1">
    <source>
        <dbReference type="ARBA" id="ARBA00001974"/>
    </source>
</evidence>
<dbReference type="Pfam" id="PF01593">
    <property type="entry name" value="Amino_oxidase"/>
    <property type="match status" value="1"/>
</dbReference>
<dbReference type="PRINTS" id="PR00757">
    <property type="entry name" value="AMINEOXDASEF"/>
</dbReference>
<accession>A0A6G8FHW9</accession>
<dbReference type="InterPro" id="IPR001613">
    <property type="entry name" value="Flavin_amine_oxidase"/>
</dbReference>
<evidence type="ECO:0000313" key="5">
    <source>
        <dbReference type="EMBL" id="QIM16050.1"/>
    </source>
</evidence>
<gene>
    <name evidence="5" type="ORF">G7067_05865</name>
</gene>
<dbReference type="Proteomes" id="UP000501387">
    <property type="component" value="Chromosome"/>
</dbReference>
<dbReference type="SUPFAM" id="SSF54373">
    <property type="entry name" value="FAD-linked reductases, C-terminal domain"/>
    <property type="match status" value="1"/>
</dbReference>
<evidence type="ECO:0000256" key="2">
    <source>
        <dbReference type="ARBA" id="ARBA00023002"/>
    </source>
</evidence>
<dbReference type="InterPro" id="IPR002937">
    <property type="entry name" value="Amino_oxidase"/>
</dbReference>
<dbReference type="EMBL" id="CP049934">
    <property type="protein sequence ID" value="QIM16050.1"/>
    <property type="molecule type" value="Genomic_DNA"/>
</dbReference>
<protein>
    <submittedName>
        <fullName evidence="5">FAD-dependent oxidoreductase</fullName>
    </submittedName>
</protein>
<organism evidence="5 6">
    <name type="scientific">Leucobacter insecticola</name>
    <dbReference type="NCBI Taxonomy" id="2714934"/>
    <lineage>
        <taxon>Bacteria</taxon>
        <taxon>Bacillati</taxon>
        <taxon>Actinomycetota</taxon>
        <taxon>Actinomycetes</taxon>
        <taxon>Micrococcales</taxon>
        <taxon>Microbacteriaceae</taxon>
        <taxon>Leucobacter</taxon>
    </lineage>
</organism>
<feature type="binding site" evidence="3">
    <location>
        <position position="14"/>
    </location>
    <ligand>
        <name>FAD</name>
        <dbReference type="ChEBI" id="CHEBI:57692"/>
    </ligand>
</feature>
<keyword evidence="6" id="KW-1185">Reference proteome</keyword>
<dbReference type="InterPro" id="IPR036188">
    <property type="entry name" value="FAD/NAD-bd_sf"/>
</dbReference>
<reference evidence="5 6" key="1">
    <citation type="submission" date="2020-03" db="EMBL/GenBank/DDBJ databases">
        <title>Leucobacter sp. nov., isolated from beetles.</title>
        <authorList>
            <person name="Hyun D.-W."/>
            <person name="Bae J.-W."/>
        </authorList>
    </citation>
    <scope>NUCLEOTIDE SEQUENCE [LARGE SCALE GENOMIC DNA]</scope>
    <source>
        <strain evidence="5 6">HDW9B</strain>
    </source>
</reference>
<dbReference type="Gene3D" id="3.50.50.60">
    <property type="entry name" value="FAD/NAD(P)-binding domain"/>
    <property type="match status" value="1"/>
</dbReference>
<dbReference type="GO" id="GO:0016491">
    <property type="term" value="F:oxidoreductase activity"/>
    <property type="evidence" value="ECO:0007669"/>
    <property type="project" value="UniProtKB-KW"/>
</dbReference>
<dbReference type="KEGG" id="lins:G7067_05865"/>
<evidence type="ECO:0000256" key="3">
    <source>
        <dbReference type="PIRSR" id="PIRSR601613-1"/>
    </source>
</evidence>
<feature type="domain" description="Amine oxidase" evidence="4">
    <location>
        <begin position="13"/>
        <end position="429"/>
    </location>
</feature>
<dbReference type="PANTHER" id="PTHR10742">
    <property type="entry name" value="FLAVIN MONOAMINE OXIDASE"/>
    <property type="match status" value="1"/>
</dbReference>
<dbReference type="RefSeq" id="WP_166322686.1">
    <property type="nucleotide sequence ID" value="NZ_CP049934.1"/>
</dbReference>
<proteinExistence type="predicted"/>
<dbReference type="AlphaFoldDB" id="A0A6G8FHW9"/>
<feature type="binding site" evidence="3">
    <location>
        <begin position="33"/>
        <end position="34"/>
    </location>
    <ligand>
        <name>FAD</name>
        <dbReference type="ChEBI" id="CHEBI:57692"/>
    </ligand>
</feature>
<dbReference type="PANTHER" id="PTHR10742:SF410">
    <property type="entry name" value="LYSINE-SPECIFIC HISTONE DEMETHYLASE 2"/>
    <property type="match status" value="1"/>
</dbReference>